<dbReference type="InterPro" id="IPR039447">
    <property type="entry name" value="UreH-like_TM_dom"/>
</dbReference>
<feature type="transmembrane region" description="Helical" evidence="5">
    <location>
        <begin position="346"/>
        <end position="363"/>
    </location>
</feature>
<comment type="subcellular location">
    <subcellularLocation>
        <location evidence="1">Membrane</location>
        <topology evidence="1">Multi-pass membrane protein</topology>
    </subcellularLocation>
</comment>
<sequence>MPHLTPAHLWELLPLTLLGFLGSFGHCVGMCGPLTVAFSLGQQQNRVPWRFHLLLNLGRVLSYTSVGVLLGTVSSTLVAGGQLAGVGSWIRQAIVIFTGLLLILMGLRQINPESLPNLPLLHPLKGTWHDRLSRLMNHLSGQNHGAVPLLLGICWGLIPCGFLYAAQLKAAETGSPLLGGLAMAAFGLGTAPMMVGVGLSVSRLSANRRSQLFRLGGWVTLSIGLLTLLRTDAMVDLTGHSALLLLMLALAARPLRPIWPSPLRYRRLIGVGAYVLVLAHLSHMLDHSLDWNPRAIAFLMPRQRWALWAGISAFLLMTPAALSSSDRAQRLLGKYWRPLHGLTRPALVLATLHGLTLGSHYLGTLSPNWGNWLRSLLLLILTLTVFLLRGGIGKKALSQQSLSSRDPNA</sequence>
<feature type="transmembrane region" description="Helical" evidence="5">
    <location>
        <begin position="60"/>
        <end position="83"/>
    </location>
</feature>
<feature type="domain" description="Urease accessory protein UreH-like transmembrane" evidence="7">
    <location>
        <begin position="16"/>
        <end position="225"/>
    </location>
</feature>
<feature type="transmembrane region" description="Helical" evidence="5">
    <location>
        <begin position="12"/>
        <end position="40"/>
    </location>
</feature>
<dbReference type="RefSeq" id="WP_252662844.1">
    <property type="nucleotide sequence ID" value="NZ_CP098611.1"/>
</dbReference>
<keyword evidence="4 5" id="KW-0472">Membrane</keyword>
<dbReference type="Proteomes" id="UP001056708">
    <property type="component" value="Chromosome"/>
</dbReference>
<keyword evidence="2 5" id="KW-0812">Transmembrane</keyword>
<evidence type="ECO:0000256" key="5">
    <source>
        <dbReference type="SAM" id="Phobius"/>
    </source>
</evidence>
<dbReference type="EMBL" id="CP098611">
    <property type="protein sequence ID" value="USR90820.1"/>
    <property type="molecule type" value="Genomic_DNA"/>
</dbReference>
<dbReference type="InterPro" id="IPR013130">
    <property type="entry name" value="Fe3_Rdtase_TM_dom"/>
</dbReference>
<keyword evidence="3 5" id="KW-1133">Transmembrane helix</keyword>
<feature type="transmembrane region" description="Helical" evidence="5">
    <location>
        <begin position="305"/>
        <end position="325"/>
    </location>
</feature>
<evidence type="ECO:0000256" key="1">
    <source>
        <dbReference type="ARBA" id="ARBA00004141"/>
    </source>
</evidence>
<name>A0ABY5APS7_9CYAN</name>
<feature type="transmembrane region" description="Helical" evidence="5">
    <location>
        <begin position="177"/>
        <end position="200"/>
    </location>
</feature>
<protein>
    <submittedName>
        <fullName evidence="8">Sulfite exporter TauE/SafE family protein</fullName>
    </submittedName>
</protein>
<reference evidence="8" key="1">
    <citation type="submission" date="2022-06" db="EMBL/GenBank/DDBJ databases">
        <title>Genome sequence of Phormidium yuhuli AB48 isolated from an industrial photobioreactor environment.</title>
        <authorList>
            <person name="Qiu Y."/>
            <person name="Noonan A.J.C."/>
            <person name="Dofher K."/>
            <person name="Koch M."/>
            <person name="Kieft B."/>
            <person name="Lin X."/>
            <person name="Ziels R.M."/>
            <person name="Hallam S.J."/>
        </authorList>
    </citation>
    <scope>NUCLEOTIDE SEQUENCE</scope>
    <source>
        <strain evidence="8">AB48</strain>
    </source>
</reference>
<feature type="transmembrane region" description="Helical" evidence="5">
    <location>
        <begin position="146"/>
        <end position="165"/>
    </location>
</feature>
<accession>A0ABY5APS7</accession>
<evidence type="ECO:0000256" key="2">
    <source>
        <dbReference type="ARBA" id="ARBA00022692"/>
    </source>
</evidence>
<keyword evidence="9" id="KW-1185">Reference proteome</keyword>
<evidence type="ECO:0000313" key="9">
    <source>
        <dbReference type="Proteomes" id="UP001056708"/>
    </source>
</evidence>
<feature type="transmembrane region" description="Helical" evidence="5">
    <location>
        <begin position="237"/>
        <end position="255"/>
    </location>
</feature>
<feature type="domain" description="Ferric oxidoreductase" evidence="6">
    <location>
        <begin position="242"/>
        <end position="350"/>
    </location>
</feature>
<dbReference type="PANTHER" id="PTHR42208">
    <property type="entry name" value="HEAVY METAL TRANSPORTER-RELATED"/>
    <property type="match status" value="1"/>
</dbReference>
<proteinExistence type="predicted"/>
<feature type="transmembrane region" description="Helical" evidence="5">
    <location>
        <begin position="369"/>
        <end position="388"/>
    </location>
</feature>
<evidence type="ECO:0000259" key="7">
    <source>
        <dbReference type="Pfam" id="PF13386"/>
    </source>
</evidence>
<evidence type="ECO:0000313" key="8">
    <source>
        <dbReference type="EMBL" id="USR90820.1"/>
    </source>
</evidence>
<evidence type="ECO:0000256" key="4">
    <source>
        <dbReference type="ARBA" id="ARBA00023136"/>
    </source>
</evidence>
<dbReference type="Pfam" id="PF13386">
    <property type="entry name" value="DsbD_2"/>
    <property type="match status" value="1"/>
</dbReference>
<feature type="transmembrane region" description="Helical" evidence="5">
    <location>
        <begin position="267"/>
        <end position="285"/>
    </location>
</feature>
<dbReference type="Pfam" id="PF01794">
    <property type="entry name" value="Ferric_reduct"/>
    <property type="match status" value="1"/>
</dbReference>
<feature type="transmembrane region" description="Helical" evidence="5">
    <location>
        <begin position="212"/>
        <end position="231"/>
    </location>
</feature>
<feature type="transmembrane region" description="Helical" evidence="5">
    <location>
        <begin position="89"/>
        <end position="107"/>
    </location>
</feature>
<gene>
    <name evidence="8" type="ORF">NEA10_18670</name>
</gene>
<dbReference type="PANTHER" id="PTHR42208:SF1">
    <property type="entry name" value="HEAVY METAL TRANSPORTER"/>
    <property type="match status" value="1"/>
</dbReference>
<evidence type="ECO:0000259" key="6">
    <source>
        <dbReference type="Pfam" id="PF01794"/>
    </source>
</evidence>
<evidence type="ECO:0000256" key="3">
    <source>
        <dbReference type="ARBA" id="ARBA00022989"/>
    </source>
</evidence>
<organism evidence="8 9">
    <name type="scientific">Phormidium yuhuli AB48</name>
    <dbReference type="NCBI Taxonomy" id="2940671"/>
    <lineage>
        <taxon>Bacteria</taxon>
        <taxon>Bacillati</taxon>
        <taxon>Cyanobacteriota</taxon>
        <taxon>Cyanophyceae</taxon>
        <taxon>Oscillatoriophycideae</taxon>
        <taxon>Oscillatoriales</taxon>
        <taxon>Oscillatoriaceae</taxon>
        <taxon>Phormidium</taxon>
        <taxon>Phormidium yuhuli</taxon>
    </lineage>
</organism>